<accession>Q7UJP1</accession>
<dbReference type="HOGENOM" id="CLU_018816_18_2_0"/>
<dbReference type="AlphaFoldDB" id="Q7UJP1"/>
<protein>
    <submittedName>
        <fullName evidence="5">Probable RND efflux membrane fusion protein</fullName>
    </submittedName>
</protein>
<proteinExistence type="inferred from homology"/>
<name>Q7UJP1_RHOBA</name>
<feature type="region of interest" description="Disordered" evidence="3">
    <location>
        <begin position="414"/>
        <end position="436"/>
    </location>
</feature>
<dbReference type="GO" id="GO:0016020">
    <property type="term" value="C:membrane"/>
    <property type="evidence" value="ECO:0007669"/>
    <property type="project" value="InterPro"/>
</dbReference>
<dbReference type="OrthoDB" id="9781888at2"/>
<dbReference type="STRING" id="243090.RB11154"/>
<dbReference type="NCBIfam" id="TIGR01730">
    <property type="entry name" value="RND_mfp"/>
    <property type="match status" value="1"/>
</dbReference>
<evidence type="ECO:0000259" key="4">
    <source>
        <dbReference type="Pfam" id="PF25917"/>
    </source>
</evidence>
<dbReference type="Proteomes" id="UP000001025">
    <property type="component" value="Chromosome"/>
</dbReference>
<dbReference type="SUPFAM" id="SSF111369">
    <property type="entry name" value="HlyD-like secretion proteins"/>
    <property type="match status" value="1"/>
</dbReference>
<dbReference type="InterPro" id="IPR050393">
    <property type="entry name" value="MFP_Efflux_Pump"/>
</dbReference>
<gene>
    <name evidence="5" type="ordered locus">RB11154</name>
</gene>
<feature type="region of interest" description="Disordered" evidence="3">
    <location>
        <begin position="1"/>
        <end position="20"/>
    </location>
</feature>
<dbReference type="Gene3D" id="2.40.420.20">
    <property type="match status" value="1"/>
</dbReference>
<dbReference type="PANTHER" id="PTHR30367">
    <property type="entry name" value="P-HYDROXYBENZOIC ACID EFFLUX PUMP SUBUNIT AAEA-RELATED"/>
    <property type="match status" value="1"/>
</dbReference>
<dbReference type="Gene3D" id="2.40.30.170">
    <property type="match status" value="1"/>
</dbReference>
<dbReference type="eggNOG" id="COG0845">
    <property type="taxonomic scope" value="Bacteria"/>
</dbReference>
<dbReference type="EMBL" id="BX294152">
    <property type="protein sequence ID" value="CAD77191.1"/>
    <property type="molecule type" value="Genomic_DNA"/>
</dbReference>
<evidence type="ECO:0000313" key="6">
    <source>
        <dbReference type="Proteomes" id="UP000001025"/>
    </source>
</evidence>
<dbReference type="InterPro" id="IPR006143">
    <property type="entry name" value="RND_pump_MFP"/>
</dbReference>
<dbReference type="PATRIC" id="fig|243090.15.peg.5397"/>
<dbReference type="EnsemblBacteria" id="CAD77191">
    <property type="protein sequence ID" value="CAD77191"/>
    <property type="gene ID" value="RB11154"/>
</dbReference>
<dbReference type="GO" id="GO:0022857">
    <property type="term" value="F:transmembrane transporter activity"/>
    <property type="evidence" value="ECO:0000318"/>
    <property type="project" value="GO_Central"/>
</dbReference>
<sequence length="436" mass="48478">MNYWNPPWKSSRRPSSMSDASKQRPKWRWLRILGTTITCLAILGASAAAVVVINKTEPTAQQVNATRKSSALVDTITAERGTYSPQLVVLGTVEPAQDITLGPRISGQVVELSPEFIPGGMVSKGDLLLRIDPSDFENAVSISNSELLQKEALWEIEQARQRLAVKELEMLQDTIDDTNRGLVLREPQIASIKAEMAAAKASLERAQLDLDRTEVTAPFDAQILTQSVNIGSQVRPGDELARLIGVDEYWIMAAVPIRTLRWIQFPKTSEDGTSTEGSKVILRNTDAWGPDAQREGRVARLIGTLDQQTRLARVLITVADPLGRESDAPPLILDTLIETQIEGKEINDVIRLPRDYVRDQDTVWVMKEEQLEIRETQVVFRDAEYAYIREGIEEGEDIVTTTLATVADGVGLRKITDDEESNEETVDSDETEETTE</sequence>
<feature type="coiled-coil region" evidence="2">
    <location>
        <begin position="189"/>
        <end position="216"/>
    </location>
</feature>
<evidence type="ECO:0000256" key="3">
    <source>
        <dbReference type="SAM" id="MobiDB-lite"/>
    </source>
</evidence>
<dbReference type="KEGG" id="rba:RB11154"/>
<feature type="compositionally biased region" description="Acidic residues" evidence="3">
    <location>
        <begin position="417"/>
        <end position="436"/>
    </location>
</feature>
<keyword evidence="6" id="KW-1185">Reference proteome</keyword>
<evidence type="ECO:0000256" key="2">
    <source>
        <dbReference type="SAM" id="Coils"/>
    </source>
</evidence>
<keyword evidence="2" id="KW-0175">Coiled coil</keyword>
<organism evidence="5 6">
    <name type="scientific">Rhodopirellula baltica (strain DSM 10527 / NCIMB 13988 / SH1)</name>
    <dbReference type="NCBI Taxonomy" id="243090"/>
    <lineage>
        <taxon>Bacteria</taxon>
        <taxon>Pseudomonadati</taxon>
        <taxon>Planctomycetota</taxon>
        <taxon>Planctomycetia</taxon>
        <taxon>Pirellulales</taxon>
        <taxon>Pirellulaceae</taxon>
        <taxon>Rhodopirellula</taxon>
    </lineage>
</organism>
<dbReference type="PANTHER" id="PTHR30367:SF1">
    <property type="entry name" value="MULTIDRUG RESISTANCE PROTEIN MDTN"/>
    <property type="match status" value="1"/>
</dbReference>
<dbReference type="Gene3D" id="1.10.287.470">
    <property type="entry name" value="Helix hairpin bin"/>
    <property type="match status" value="1"/>
</dbReference>
<dbReference type="InParanoid" id="Q7UJP1"/>
<reference evidence="5 6" key="1">
    <citation type="journal article" date="2003" name="Proc. Natl. Acad. Sci. U.S.A.">
        <title>Complete genome sequence of the marine planctomycete Pirellula sp. strain 1.</title>
        <authorList>
            <person name="Gloeckner F.O."/>
            <person name="Kube M."/>
            <person name="Bauer M."/>
            <person name="Teeling H."/>
            <person name="Lombardot T."/>
            <person name="Ludwig W."/>
            <person name="Gade D."/>
            <person name="Beck A."/>
            <person name="Borzym K."/>
            <person name="Heitmann K."/>
            <person name="Rabus R."/>
            <person name="Schlesner H."/>
            <person name="Amann R."/>
            <person name="Reinhardt R."/>
        </authorList>
    </citation>
    <scope>NUCLEOTIDE SEQUENCE [LARGE SCALE GENOMIC DNA]</scope>
    <source>
        <strain evidence="6">DSM 10527 / NCIMB 13988 / SH1</strain>
    </source>
</reference>
<feature type="domain" description="Multidrug resistance protein MdtA-like barrel-sandwich hybrid" evidence="4">
    <location>
        <begin position="99"/>
        <end position="241"/>
    </location>
</feature>
<dbReference type="Gene3D" id="2.40.50.100">
    <property type="match status" value="1"/>
</dbReference>
<dbReference type="Pfam" id="PF25917">
    <property type="entry name" value="BSH_RND"/>
    <property type="match status" value="1"/>
</dbReference>
<dbReference type="InterPro" id="IPR058625">
    <property type="entry name" value="MdtA-like_BSH"/>
</dbReference>
<evidence type="ECO:0000256" key="1">
    <source>
        <dbReference type="ARBA" id="ARBA00009477"/>
    </source>
</evidence>
<dbReference type="GO" id="GO:0055085">
    <property type="term" value="P:transmembrane transport"/>
    <property type="evidence" value="ECO:0000318"/>
    <property type="project" value="GO_Central"/>
</dbReference>
<evidence type="ECO:0000313" key="5">
    <source>
        <dbReference type="EMBL" id="CAD77191.1"/>
    </source>
</evidence>
<comment type="similarity">
    <text evidence="1">Belongs to the membrane fusion protein (MFP) (TC 8.A.1) family.</text>
</comment>